<reference evidence="11" key="1">
    <citation type="submission" date="2016-09" db="EMBL/GenBank/DDBJ databases">
        <authorList>
            <person name="Koehorst J."/>
        </authorList>
    </citation>
    <scope>NUCLEOTIDE SEQUENCE [LARGE SCALE GENOMIC DNA]</scope>
</reference>
<dbReference type="OrthoDB" id="9813151at2"/>
<keyword evidence="11" id="KW-1185">Reference proteome</keyword>
<keyword evidence="8" id="KW-1133">Transmembrane helix</keyword>
<sequence>MKLRLPWIIAIIVTLVLGGMAWLAYEAKTLEKRFASLDRKAQTERLLQISLETVNTELGRLLQPEIDRPFYEYHETYAPGLPEEKRLNNTRTSHPLAPSPLQTQTPGWIKGYFMITPDRKLNTPAQDKQILSWIKETPGLLSNMYNKAENPSAPVVIPGETPPRPTNSIGTISITEQFETDPYIPVVASLPHGSFFAWWYKNNLIFMRGIRTTHGYYTQGFIVEKQTLEKLLLPLVDKHLPKPALNAEHTLGAGNINRLPITLAPGPEIILPDMTARTRALNSAILSIYLIPGIAAVLVIGLLIFYSRLVRRRDDFVSTITHELRTPLTSITLYAEMLEHNMVPDSKKHEYYTSLYKESTRLSRLVENVLAFSKLTRGKLRGRQDCDTGENIFNQVVDKIRPRLEEAGFTVSLAIAPQARILPIRTDIISLEQILGNLADNAIKYGKGNEKPAIQITVQLLPRRVLIRFRDNGPGIAFETRRTLFTAFSRSAKANAGKQPGIGLGLTLSRDIAKSIGGDLSLESSSLTGACFILTIPA</sequence>
<evidence type="ECO:0000256" key="8">
    <source>
        <dbReference type="SAM" id="Phobius"/>
    </source>
</evidence>
<evidence type="ECO:0000313" key="11">
    <source>
        <dbReference type="Proteomes" id="UP000176204"/>
    </source>
</evidence>
<dbReference type="InterPro" id="IPR003594">
    <property type="entry name" value="HATPase_dom"/>
</dbReference>
<dbReference type="AlphaFoldDB" id="A0A1C7PDE3"/>
<evidence type="ECO:0000256" key="6">
    <source>
        <dbReference type="ARBA" id="ARBA00023012"/>
    </source>
</evidence>
<keyword evidence="8" id="KW-0472">Membrane</keyword>
<dbReference type="CDD" id="cd00082">
    <property type="entry name" value="HisKA"/>
    <property type="match status" value="1"/>
</dbReference>
<comment type="catalytic activity">
    <reaction evidence="1">
        <text>ATP + protein L-histidine = ADP + protein N-phospho-L-histidine.</text>
        <dbReference type="EC" id="2.7.13.3"/>
    </reaction>
</comment>
<accession>A0A1C7PDE3</accession>
<keyword evidence="6" id="KW-0902">Two-component regulatory system</keyword>
<dbReference type="Gene3D" id="1.10.287.130">
    <property type="match status" value="1"/>
</dbReference>
<dbReference type="FunFam" id="1.10.287.130:FF:000001">
    <property type="entry name" value="Two-component sensor histidine kinase"/>
    <property type="match status" value="1"/>
</dbReference>
<dbReference type="STRING" id="1679444.PYTT_0435"/>
<gene>
    <name evidence="10" type="ORF">PYTT_0435</name>
</gene>
<dbReference type="EMBL" id="LT629973">
    <property type="protein sequence ID" value="SEH75023.1"/>
    <property type="molecule type" value="Genomic_DNA"/>
</dbReference>
<evidence type="ECO:0000256" key="3">
    <source>
        <dbReference type="ARBA" id="ARBA00022553"/>
    </source>
</evidence>
<feature type="region of interest" description="Disordered" evidence="7">
    <location>
        <begin position="81"/>
        <end position="100"/>
    </location>
</feature>
<evidence type="ECO:0000256" key="1">
    <source>
        <dbReference type="ARBA" id="ARBA00000085"/>
    </source>
</evidence>
<dbReference type="InterPro" id="IPR036097">
    <property type="entry name" value="HisK_dim/P_sf"/>
</dbReference>
<feature type="transmembrane region" description="Helical" evidence="8">
    <location>
        <begin position="284"/>
        <end position="306"/>
    </location>
</feature>
<dbReference type="SUPFAM" id="SSF55874">
    <property type="entry name" value="ATPase domain of HSP90 chaperone/DNA topoisomerase II/histidine kinase"/>
    <property type="match status" value="1"/>
</dbReference>
<dbReference type="PROSITE" id="PS50109">
    <property type="entry name" value="HIS_KIN"/>
    <property type="match status" value="1"/>
</dbReference>
<dbReference type="PRINTS" id="PR00344">
    <property type="entry name" value="BCTRLSENSOR"/>
</dbReference>
<dbReference type="InterPro" id="IPR003661">
    <property type="entry name" value="HisK_dim/P_dom"/>
</dbReference>
<dbReference type="Proteomes" id="UP000176204">
    <property type="component" value="Chromosome I"/>
</dbReference>
<dbReference type="InterPro" id="IPR004358">
    <property type="entry name" value="Sig_transdc_His_kin-like_C"/>
</dbReference>
<dbReference type="RefSeq" id="WP_067773870.1">
    <property type="nucleotide sequence ID" value="NZ_LIGX01000014.1"/>
</dbReference>
<keyword evidence="5 10" id="KW-0418">Kinase</keyword>
<dbReference type="SMART" id="SM00387">
    <property type="entry name" value="HATPase_c"/>
    <property type="match status" value="1"/>
</dbReference>
<dbReference type="PANTHER" id="PTHR43711">
    <property type="entry name" value="TWO-COMPONENT HISTIDINE KINASE"/>
    <property type="match status" value="1"/>
</dbReference>
<dbReference type="SUPFAM" id="SSF47384">
    <property type="entry name" value="Homodimeric domain of signal transducing histidine kinase"/>
    <property type="match status" value="1"/>
</dbReference>
<dbReference type="InterPro" id="IPR036890">
    <property type="entry name" value="HATPase_C_sf"/>
</dbReference>
<dbReference type="SMART" id="SM00388">
    <property type="entry name" value="HisKA"/>
    <property type="match status" value="1"/>
</dbReference>
<proteinExistence type="predicted"/>
<evidence type="ECO:0000256" key="2">
    <source>
        <dbReference type="ARBA" id="ARBA00012438"/>
    </source>
</evidence>
<protein>
    <recommendedName>
        <fullName evidence="2">histidine kinase</fullName>
        <ecNumber evidence="2">2.7.13.3</ecNumber>
    </recommendedName>
</protein>
<dbReference type="Pfam" id="PF00512">
    <property type="entry name" value="HisKA"/>
    <property type="match status" value="1"/>
</dbReference>
<dbReference type="InterPro" id="IPR005467">
    <property type="entry name" value="His_kinase_dom"/>
</dbReference>
<dbReference type="KEGG" id="agl:PYTT_0435"/>
<evidence type="ECO:0000256" key="4">
    <source>
        <dbReference type="ARBA" id="ARBA00022679"/>
    </source>
</evidence>
<dbReference type="Pfam" id="PF02518">
    <property type="entry name" value="HATPase_c"/>
    <property type="match status" value="1"/>
</dbReference>
<dbReference type="InterPro" id="IPR050736">
    <property type="entry name" value="Sensor_HK_Regulatory"/>
</dbReference>
<feature type="transmembrane region" description="Helical" evidence="8">
    <location>
        <begin position="6"/>
        <end position="25"/>
    </location>
</feature>
<dbReference type="EC" id="2.7.13.3" evidence="2"/>
<dbReference type="GO" id="GO:0000155">
    <property type="term" value="F:phosphorelay sensor kinase activity"/>
    <property type="evidence" value="ECO:0007669"/>
    <property type="project" value="InterPro"/>
</dbReference>
<keyword evidence="8" id="KW-0812">Transmembrane</keyword>
<dbReference type="Gene3D" id="3.30.565.10">
    <property type="entry name" value="Histidine kinase-like ATPase, C-terminal domain"/>
    <property type="match status" value="1"/>
</dbReference>
<dbReference type="PANTHER" id="PTHR43711:SF31">
    <property type="entry name" value="HISTIDINE KINASE"/>
    <property type="match status" value="1"/>
</dbReference>
<evidence type="ECO:0000256" key="7">
    <source>
        <dbReference type="SAM" id="MobiDB-lite"/>
    </source>
</evidence>
<evidence type="ECO:0000259" key="9">
    <source>
        <dbReference type="PROSITE" id="PS50109"/>
    </source>
</evidence>
<keyword evidence="4" id="KW-0808">Transferase</keyword>
<keyword evidence="3" id="KW-0597">Phosphoprotein</keyword>
<name>A0A1C7PDE3_9BACT</name>
<evidence type="ECO:0000256" key="5">
    <source>
        <dbReference type="ARBA" id="ARBA00022777"/>
    </source>
</evidence>
<organism evidence="10 11">
    <name type="scientific">Akkermansia glycaniphila</name>
    <dbReference type="NCBI Taxonomy" id="1679444"/>
    <lineage>
        <taxon>Bacteria</taxon>
        <taxon>Pseudomonadati</taxon>
        <taxon>Verrucomicrobiota</taxon>
        <taxon>Verrucomicrobiia</taxon>
        <taxon>Verrucomicrobiales</taxon>
        <taxon>Akkermansiaceae</taxon>
        <taxon>Akkermansia</taxon>
    </lineage>
</organism>
<feature type="domain" description="Histidine kinase" evidence="9">
    <location>
        <begin position="319"/>
        <end position="538"/>
    </location>
</feature>
<evidence type="ECO:0000313" key="10">
    <source>
        <dbReference type="EMBL" id="SEH75023.1"/>
    </source>
</evidence>